<sequence length="427" mass="47751">MIALWRRRKTKSDGRNRQTDVKASSGSSDNVPALPLELVYKILREACELPPRAGDRHLLCACAVVCKSWHPFAQSLLYHSLTVENSRVYVSRTPGTVGPAALLYRSHLLRFTRSLTVRIIDEFAATLPLFSEEGVPGGHPECVRIPDFLSLLAHTPALRSLRLSVSWSRKDTCSFEPSILDWLSSLVIPIEVLDLKYGRPFDSPLVYDLVRLWPTIRALHVRTDYGGPLPERPSVRLRELRLPITSLASVIEWFLPPPSQHDRSELRILELYEIPPEGGAAALSAHGPNVSSLTLTRQPASGLAEIFPNLEEFVIAGPFWSSPLPTLPKTLMHIRLQAHAFMSDSFLPAVAAAIPTLASLRALSIEEALTTDKNFPTLWETCREHRIDVLVNPIPSSLVIGTAHLYLVEMDRFPRQRTFAEFFDAGR</sequence>
<evidence type="ECO:0000313" key="1">
    <source>
        <dbReference type="EMBL" id="KAI9507501.1"/>
    </source>
</evidence>
<comment type="caution">
    <text evidence="1">The sequence shown here is derived from an EMBL/GenBank/DDBJ whole genome shotgun (WGS) entry which is preliminary data.</text>
</comment>
<accession>A0ACC0U7T8</accession>
<protein>
    <submittedName>
        <fullName evidence="1">Uncharacterized protein</fullName>
    </submittedName>
</protein>
<dbReference type="EMBL" id="JAGFNK010000123">
    <property type="protein sequence ID" value="KAI9507501.1"/>
    <property type="molecule type" value="Genomic_DNA"/>
</dbReference>
<evidence type="ECO:0000313" key="2">
    <source>
        <dbReference type="Proteomes" id="UP001207468"/>
    </source>
</evidence>
<gene>
    <name evidence="1" type="ORF">F5148DRAFT_1204341</name>
</gene>
<name>A0ACC0U7T8_9AGAM</name>
<keyword evidence="2" id="KW-1185">Reference proteome</keyword>
<proteinExistence type="predicted"/>
<dbReference type="Proteomes" id="UP001207468">
    <property type="component" value="Unassembled WGS sequence"/>
</dbReference>
<organism evidence="1 2">
    <name type="scientific">Russula earlei</name>
    <dbReference type="NCBI Taxonomy" id="71964"/>
    <lineage>
        <taxon>Eukaryota</taxon>
        <taxon>Fungi</taxon>
        <taxon>Dikarya</taxon>
        <taxon>Basidiomycota</taxon>
        <taxon>Agaricomycotina</taxon>
        <taxon>Agaricomycetes</taxon>
        <taxon>Russulales</taxon>
        <taxon>Russulaceae</taxon>
        <taxon>Russula</taxon>
    </lineage>
</organism>
<reference evidence="1" key="1">
    <citation type="submission" date="2021-03" db="EMBL/GenBank/DDBJ databases">
        <title>Evolutionary priming and transition to the ectomycorrhizal habit in an iconic lineage of mushroom-forming fungi: is preadaptation a requirement?</title>
        <authorList>
            <consortium name="DOE Joint Genome Institute"/>
            <person name="Looney B.P."/>
            <person name="Miyauchi S."/>
            <person name="Morin E."/>
            <person name="Drula E."/>
            <person name="Courty P.E."/>
            <person name="Chicoki N."/>
            <person name="Fauchery L."/>
            <person name="Kohler A."/>
            <person name="Kuo A."/>
            <person name="LaButti K."/>
            <person name="Pangilinan J."/>
            <person name="Lipzen A."/>
            <person name="Riley R."/>
            <person name="Andreopoulos W."/>
            <person name="He G."/>
            <person name="Johnson J."/>
            <person name="Barry K.W."/>
            <person name="Grigoriev I.V."/>
            <person name="Nagy L."/>
            <person name="Hibbett D."/>
            <person name="Henrissat B."/>
            <person name="Matheny P.B."/>
            <person name="Labbe J."/>
            <person name="Martin A.F."/>
        </authorList>
    </citation>
    <scope>NUCLEOTIDE SEQUENCE</scope>
    <source>
        <strain evidence="1">BPL698</strain>
    </source>
</reference>